<protein>
    <submittedName>
        <fullName evidence="1">Uncharacterized protein</fullName>
    </submittedName>
</protein>
<evidence type="ECO:0000313" key="2">
    <source>
        <dbReference type="Proteomes" id="UP000005239"/>
    </source>
</evidence>
<keyword evidence="2" id="KW-1185">Reference proteome</keyword>
<dbReference type="Proteomes" id="UP000005239">
    <property type="component" value="Unassembled WGS sequence"/>
</dbReference>
<dbReference type="AlphaFoldDB" id="A0A2A6CI68"/>
<evidence type="ECO:0000313" key="1">
    <source>
        <dbReference type="EnsemblMetazoa" id="PPA38088.1"/>
    </source>
</evidence>
<proteinExistence type="predicted"/>
<reference evidence="1" key="2">
    <citation type="submission" date="2022-06" db="UniProtKB">
        <authorList>
            <consortium name="EnsemblMetazoa"/>
        </authorList>
    </citation>
    <scope>IDENTIFICATION</scope>
    <source>
        <strain evidence="1">PS312</strain>
    </source>
</reference>
<accession>A0A2A6CI68</accession>
<dbReference type="EnsemblMetazoa" id="PPA38088.1">
    <property type="protein sequence ID" value="PPA38088.1"/>
    <property type="gene ID" value="WBGene00276457"/>
</dbReference>
<organism evidence="1 2">
    <name type="scientific">Pristionchus pacificus</name>
    <name type="common">Parasitic nematode worm</name>
    <dbReference type="NCBI Taxonomy" id="54126"/>
    <lineage>
        <taxon>Eukaryota</taxon>
        <taxon>Metazoa</taxon>
        <taxon>Ecdysozoa</taxon>
        <taxon>Nematoda</taxon>
        <taxon>Chromadorea</taxon>
        <taxon>Rhabditida</taxon>
        <taxon>Rhabditina</taxon>
        <taxon>Diplogasteromorpha</taxon>
        <taxon>Diplogasteroidea</taxon>
        <taxon>Neodiplogasteridae</taxon>
        <taxon>Pristionchus</taxon>
    </lineage>
</organism>
<gene>
    <name evidence="1" type="primary">WBGene00276457</name>
</gene>
<reference evidence="2" key="1">
    <citation type="journal article" date="2008" name="Nat. Genet.">
        <title>The Pristionchus pacificus genome provides a unique perspective on nematode lifestyle and parasitism.</title>
        <authorList>
            <person name="Dieterich C."/>
            <person name="Clifton S.W."/>
            <person name="Schuster L.N."/>
            <person name="Chinwalla A."/>
            <person name="Delehaunty K."/>
            <person name="Dinkelacker I."/>
            <person name="Fulton L."/>
            <person name="Fulton R."/>
            <person name="Godfrey J."/>
            <person name="Minx P."/>
            <person name="Mitreva M."/>
            <person name="Roeseler W."/>
            <person name="Tian H."/>
            <person name="Witte H."/>
            <person name="Yang S.P."/>
            <person name="Wilson R.K."/>
            <person name="Sommer R.J."/>
        </authorList>
    </citation>
    <scope>NUCLEOTIDE SEQUENCE [LARGE SCALE GENOMIC DNA]</scope>
    <source>
        <strain evidence="2">PS312</strain>
    </source>
</reference>
<sequence>MLLNSFHETAMDVYPYFELYLDRLFPVFHCYNDSHYCPIFTLLRIAPSSASQISFPATVW</sequence>
<accession>A0A8R1USU1</accession>
<name>A0A2A6CI68_PRIPA</name>